<comment type="similarity">
    <text evidence="1 2">Belongs to the pirin family.</text>
</comment>
<dbReference type="Proteomes" id="UP000301309">
    <property type="component" value="Unassembled WGS sequence"/>
</dbReference>
<dbReference type="PANTHER" id="PTHR13903">
    <property type="entry name" value="PIRIN-RELATED"/>
    <property type="match status" value="1"/>
</dbReference>
<dbReference type="PANTHER" id="PTHR13903:SF8">
    <property type="entry name" value="PIRIN"/>
    <property type="match status" value="1"/>
</dbReference>
<feature type="compositionally biased region" description="Basic residues" evidence="3">
    <location>
        <begin position="324"/>
        <end position="339"/>
    </location>
</feature>
<evidence type="ECO:0000259" key="4">
    <source>
        <dbReference type="Pfam" id="PF02678"/>
    </source>
</evidence>
<feature type="region of interest" description="Disordered" evidence="3">
    <location>
        <begin position="323"/>
        <end position="418"/>
    </location>
</feature>
<dbReference type="AlphaFoldDB" id="A0A4D4L0A1"/>
<accession>A0A4D4L0A1</accession>
<dbReference type="InterPro" id="IPR014710">
    <property type="entry name" value="RmlC-like_jellyroll"/>
</dbReference>
<dbReference type="EMBL" id="BJHW01000001">
    <property type="protein sequence ID" value="GDY51443.1"/>
    <property type="molecule type" value="Genomic_DNA"/>
</dbReference>
<evidence type="ECO:0000256" key="1">
    <source>
        <dbReference type="ARBA" id="ARBA00008416"/>
    </source>
</evidence>
<feature type="domain" description="Pirin N-terminal" evidence="4">
    <location>
        <begin position="47"/>
        <end position="141"/>
    </location>
</feature>
<comment type="caution">
    <text evidence="6">The sequence shown here is derived from an EMBL/GenBank/DDBJ whole genome shotgun (WGS) entry which is preliminary data.</text>
</comment>
<dbReference type="Pfam" id="PF02678">
    <property type="entry name" value="Pirin"/>
    <property type="match status" value="1"/>
</dbReference>
<protein>
    <recommendedName>
        <fullName evidence="8">Pirin</fullName>
    </recommendedName>
</protein>
<evidence type="ECO:0000259" key="5">
    <source>
        <dbReference type="Pfam" id="PF05726"/>
    </source>
</evidence>
<proteinExistence type="inferred from homology"/>
<evidence type="ECO:0008006" key="8">
    <source>
        <dbReference type="Google" id="ProtNLM"/>
    </source>
</evidence>
<evidence type="ECO:0000313" key="6">
    <source>
        <dbReference type="EMBL" id="GDY51443.1"/>
    </source>
</evidence>
<dbReference type="CDD" id="cd02247">
    <property type="entry name" value="cupin_pirin_C"/>
    <property type="match status" value="1"/>
</dbReference>
<sequence>MSNLDMRPAPTVCGGRQDVTSRPVRELLAAKQVPLGESTLVRRLLPNLGRRMVGAWCFIDHYGPDDIAQEPGMQVPPHPHMGLQTVSWLHDGEVLHRDSVGSLQTVRPGELGLMTSGRAIAHSEESPREHARLLHGAQLWVALPDGDRHIAPMWEHHAELPRVTGGGGLRATVVLGELDGAASPGTTFTPLMGADIALAAGTDTRLPVRPDFEYAALTMSGEAEVDGVRLTPGSLLYLGCGRAELPLRADVDSAFMLLGGEPFEEKIVMWWNFIGRSHDEISQAREDWTSGSRFGEVHGYDGSPLPAPELPRYPSSPVAAHADLRRRQRHRVAPRPPGSRRKECRTGGSGAVRGLNAVRGGSSSVRTPRRRRPGSSGRPDHPGHPGRWGGNLAAGACSAGPSTRCAGPRRRRSRRAAP</sequence>
<evidence type="ECO:0000256" key="3">
    <source>
        <dbReference type="SAM" id="MobiDB-lite"/>
    </source>
</evidence>
<evidence type="ECO:0000313" key="7">
    <source>
        <dbReference type="Proteomes" id="UP000301309"/>
    </source>
</evidence>
<reference evidence="6 7" key="1">
    <citation type="journal article" date="2020" name="Int. J. Syst. Evol. Microbiol.">
        <title>Reclassification of Streptomyces castelarensis and Streptomyces sporoclivatus as later heterotypic synonyms of Streptomyces antimycoticus.</title>
        <authorList>
            <person name="Komaki H."/>
            <person name="Tamura T."/>
        </authorList>
    </citation>
    <scope>NUCLEOTIDE SEQUENCE [LARGE SCALE GENOMIC DNA]</scope>
    <source>
        <strain evidence="6 7">NBRC 13459</strain>
    </source>
</reference>
<name>A0A4D4L0A1_STRVO</name>
<dbReference type="Gene3D" id="2.60.120.10">
    <property type="entry name" value="Jelly Rolls"/>
    <property type="match status" value="2"/>
</dbReference>
<dbReference type="InterPro" id="IPR011051">
    <property type="entry name" value="RmlC_Cupin_sf"/>
</dbReference>
<organism evidence="6 7">
    <name type="scientific">Streptomyces violaceusniger</name>
    <dbReference type="NCBI Taxonomy" id="68280"/>
    <lineage>
        <taxon>Bacteria</taxon>
        <taxon>Bacillati</taxon>
        <taxon>Actinomycetota</taxon>
        <taxon>Actinomycetes</taxon>
        <taxon>Kitasatosporales</taxon>
        <taxon>Streptomycetaceae</taxon>
        <taxon>Streptomyces</taxon>
        <taxon>Streptomyces violaceusniger group</taxon>
    </lineage>
</organism>
<dbReference type="InterPro" id="IPR012093">
    <property type="entry name" value="Pirin"/>
</dbReference>
<evidence type="ECO:0000256" key="2">
    <source>
        <dbReference type="RuleBase" id="RU003457"/>
    </source>
</evidence>
<keyword evidence="7" id="KW-1185">Reference proteome</keyword>
<dbReference type="InterPro" id="IPR003829">
    <property type="entry name" value="Pirin_N_dom"/>
</dbReference>
<dbReference type="SUPFAM" id="SSF51182">
    <property type="entry name" value="RmlC-like cupins"/>
    <property type="match status" value="1"/>
</dbReference>
<dbReference type="Pfam" id="PF05726">
    <property type="entry name" value="Pirin_C"/>
    <property type="match status" value="1"/>
</dbReference>
<gene>
    <name evidence="6" type="ORF">SVIO_020660</name>
</gene>
<feature type="compositionally biased region" description="Basic residues" evidence="3">
    <location>
        <begin position="407"/>
        <end position="418"/>
    </location>
</feature>
<dbReference type="InterPro" id="IPR008778">
    <property type="entry name" value="Pirin_C_dom"/>
</dbReference>
<feature type="domain" description="Pirin C-terminal" evidence="5">
    <location>
        <begin position="194"/>
        <end position="293"/>
    </location>
</feature>